<dbReference type="Pfam" id="PF08352">
    <property type="entry name" value="oligo_HPY"/>
    <property type="match status" value="2"/>
</dbReference>
<feature type="domain" description="ABC transporter" evidence="8">
    <location>
        <begin position="284"/>
        <end position="527"/>
    </location>
</feature>
<dbReference type="PROSITE" id="PS50893">
    <property type="entry name" value="ABC_TRANSPORTER_2"/>
    <property type="match status" value="2"/>
</dbReference>
<accession>A0A7W4YMY1</accession>
<dbReference type="InterPro" id="IPR017871">
    <property type="entry name" value="ABC_transporter-like_CS"/>
</dbReference>
<proteinExistence type="inferred from homology"/>
<evidence type="ECO:0000313" key="10">
    <source>
        <dbReference type="Proteomes" id="UP000529310"/>
    </source>
</evidence>
<keyword evidence="4" id="KW-1003">Cell membrane</keyword>
<dbReference type="InterPro" id="IPR003593">
    <property type="entry name" value="AAA+_ATPase"/>
</dbReference>
<comment type="subcellular location">
    <subcellularLocation>
        <location evidence="1">Cell membrane</location>
        <topology evidence="1">Peripheral membrane protein</topology>
    </subcellularLocation>
</comment>
<dbReference type="Proteomes" id="UP000529310">
    <property type="component" value="Unassembled WGS sequence"/>
</dbReference>
<dbReference type="InterPro" id="IPR027417">
    <property type="entry name" value="P-loop_NTPase"/>
</dbReference>
<feature type="domain" description="ABC transporter" evidence="8">
    <location>
        <begin position="6"/>
        <end position="257"/>
    </location>
</feature>
<reference evidence="9 10" key="1">
    <citation type="submission" date="2020-08" db="EMBL/GenBank/DDBJ databases">
        <title>Sequencing the genomes of 1000 actinobacteria strains.</title>
        <authorList>
            <person name="Klenk H.-P."/>
        </authorList>
    </citation>
    <scope>NUCLEOTIDE SEQUENCE [LARGE SCALE GENOMIC DNA]</scope>
    <source>
        <strain evidence="9 10">DSM 27099</strain>
    </source>
</reference>
<dbReference type="InterPro" id="IPR003439">
    <property type="entry name" value="ABC_transporter-like_ATP-bd"/>
</dbReference>
<organism evidence="9 10">
    <name type="scientific">Microbacterium endophyticum</name>
    <dbReference type="NCBI Taxonomy" id="1526412"/>
    <lineage>
        <taxon>Bacteria</taxon>
        <taxon>Bacillati</taxon>
        <taxon>Actinomycetota</taxon>
        <taxon>Actinomycetes</taxon>
        <taxon>Micrococcales</taxon>
        <taxon>Microbacteriaceae</taxon>
        <taxon>Microbacterium</taxon>
    </lineage>
</organism>
<dbReference type="GO" id="GO:0016887">
    <property type="term" value="F:ATP hydrolysis activity"/>
    <property type="evidence" value="ECO:0007669"/>
    <property type="project" value="InterPro"/>
</dbReference>
<comment type="similarity">
    <text evidence="2">Belongs to the ABC transporter superfamily.</text>
</comment>
<keyword evidence="5" id="KW-0547">Nucleotide-binding</keyword>
<dbReference type="AlphaFoldDB" id="A0A7W4YMY1"/>
<dbReference type="GO" id="GO:0005886">
    <property type="term" value="C:plasma membrane"/>
    <property type="evidence" value="ECO:0007669"/>
    <property type="project" value="UniProtKB-SubCell"/>
</dbReference>
<evidence type="ECO:0000256" key="4">
    <source>
        <dbReference type="ARBA" id="ARBA00022475"/>
    </source>
</evidence>
<evidence type="ECO:0000256" key="6">
    <source>
        <dbReference type="ARBA" id="ARBA00022840"/>
    </source>
</evidence>
<evidence type="ECO:0000256" key="2">
    <source>
        <dbReference type="ARBA" id="ARBA00005417"/>
    </source>
</evidence>
<protein>
    <submittedName>
        <fullName evidence="9">Peptide/nickel transport system ATP-binding protein</fullName>
    </submittedName>
</protein>
<evidence type="ECO:0000313" key="9">
    <source>
        <dbReference type="EMBL" id="MBB2975562.1"/>
    </source>
</evidence>
<keyword evidence="7" id="KW-0472">Membrane</keyword>
<dbReference type="PANTHER" id="PTHR43297:SF2">
    <property type="entry name" value="DIPEPTIDE TRANSPORT ATP-BINDING PROTEIN DPPD"/>
    <property type="match status" value="1"/>
</dbReference>
<dbReference type="InterPro" id="IPR013563">
    <property type="entry name" value="Oligopep_ABC_C"/>
</dbReference>
<evidence type="ECO:0000259" key="8">
    <source>
        <dbReference type="PROSITE" id="PS50893"/>
    </source>
</evidence>
<keyword evidence="6 9" id="KW-0067">ATP-binding</keyword>
<dbReference type="SUPFAM" id="SSF52540">
    <property type="entry name" value="P-loop containing nucleoside triphosphate hydrolases"/>
    <property type="match status" value="2"/>
</dbReference>
<name>A0A7W4YMY1_9MICO</name>
<dbReference type="Pfam" id="PF00005">
    <property type="entry name" value="ABC_tran"/>
    <property type="match status" value="2"/>
</dbReference>
<sequence>MSVPVLKVDDLRVSIGKAEIVRGLGFAVEPEQTLGIVGESGSGKSMTVLAATGLIDAPGAVVTGSSIMQRPGDVARELVGATPTMLRRVHGDAVGFVFQDPSTSLNPLLTIGRQITESLQAHRGLTPKAARTRAIELLEAVGIPQPSERVDSYAHQLSGGQRQRVMIAIALACDPALLVADEPTTALDVTTQAQIIDLVSTLQRDRGTAVVWISHDLGVIGQVADDVLVLRRGEAVEQRSVLDVYDDPQHAYTRELLVARPAIRAGAGPTAPIAHAPASARLEVSGLDVRFSVSTPAGKRVVHAVNDVSFTVRPGTTLALVGESGSGKSTIANALTGLVKTRAGTATLGGADVLKSKRAKRRRIAMVFQDPFSSLDPRRTVADAILEPLRVHKLGGATDRERRERVAELLALVDLDEQFGGRYPHELSGGQRQRVSIARALALEPELIIFDEATASLDVSVQARVLALLRRLQQEVGLTYLFIAHDLAIVQEMSHDVVVLKNGTIAESGPAAELFANPKDPYTRELLAAVPPDRPRGASRE</sequence>
<dbReference type="Gene3D" id="3.40.50.300">
    <property type="entry name" value="P-loop containing nucleotide triphosphate hydrolases"/>
    <property type="match status" value="2"/>
</dbReference>
<dbReference type="GO" id="GO:0015833">
    <property type="term" value="P:peptide transport"/>
    <property type="evidence" value="ECO:0007669"/>
    <property type="project" value="InterPro"/>
</dbReference>
<evidence type="ECO:0000256" key="3">
    <source>
        <dbReference type="ARBA" id="ARBA00022448"/>
    </source>
</evidence>
<keyword evidence="3" id="KW-0813">Transport</keyword>
<comment type="caution">
    <text evidence="9">The sequence shown here is derived from an EMBL/GenBank/DDBJ whole genome shotgun (WGS) entry which is preliminary data.</text>
</comment>
<dbReference type="SMART" id="SM00382">
    <property type="entry name" value="AAA"/>
    <property type="match status" value="2"/>
</dbReference>
<dbReference type="CDD" id="cd03257">
    <property type="entry name" value="ABC_NikE_OppD_transporters"/>
    <property type="match status" value="2"/>
</dbReference>
<gene>
    <name evidence="9" type="ORF">FHX49_001128</name>
</gene>
<dbReference type="NCBIfam" id="NF008453">
    <property type="entry name" value="PRK11308.1"/>
    <property type="match status" value="2"/>
</dbReference>
<dbReference type="EMBL" id="JACHWQ010000002">
    <property type="protein sequence ID" value="MBB2975562.1"/>
    <property type="molecule type" value="Genomic_DNA"/>
</dbReference>
<dbReference type="InterPro" id="IPR050388">
    <property type="entry name" value="ABC_Ni/Peptide_Import"/>
</dbReference>
<dbReference type="PANTHER" id="PTHR43297">
    <property type="entry name" value="OLIGOPEPTIDE TRANSPORT ATP-BINDING PROTEIN APPD"/>
    <property type="match status" value="1"/>
</dbReference>
<dbReference type="RefSeq" id="WP_165139496.1">
    <property type="nucleotide sequence ID" value="NZ_CP049255.1"/>
</dbReference>
<dbReference type="PROSITE" id="PS00211">
    <property type="entry name" value="ABC_TRANSPORTER_1"/>
    <property type="match status" value="2"/>
</dbReference>
<evidence type="ECO:0000256" key="5">
    <source>
        <dbReference type="ARBA" id="ARBA00022741"/>
    </source>
</evidence>
<evidence type="ECO:0000256" key="1">
    <source>
        <dbReference type="ARBA" id="ARBA00004202"/>
    </source>
</evidence>
<evidence type="ECO:0000256" key="7">
    <source>
        <dbReference type="ARBA" id="ARBA00023136"/>
    </source>
</evidence>
<dbReference type="GO" id="GO:0005524">
    <property type="term" value="F:ATP binding"/>
    <property type="evidence" value="ECO:0007669"/>
    <property type="project" value="UniProtKB-KW"/>
</dbReference>
<keyword evidence="10" id="KW-1185">Reference proteome</keyword>